<evidence type="ECO:0000256" key="3">
    <source>
        <dbReference type="ARBA" id="ARBA00022968"/>
    </source>
</evidence>
<dbReference type="Pfam" id="PF03816">
    <property type="entry name" value="LytR_cpsA_psr"/>
    <property type="match status" value="1"/>
</dbReference>
<proteinExistence type="inferred from homology"/>
<keyword evidence="9" id="KW-1185">Reference proteome</keyword>
<dbReference type="Gene3D" id="3.40.630.190">
    <property type="entry name" value="LCP protein"/>
    <property type="match status" value="1"/>
</dbReference>
<evidence type="ECO:0000256" key="2">
    <source>
        <dbReference type="ARBA" id="ARBA00022692"/>
    </source>
</evidence>
<evidence type="ECO:0000259" key="7">
    <source>
        <dbReference type="Pfam" id="PF03816"/>
    </source>
</evidence>
<evidence type="ECO:0000313" key="8">
    <source>
        <dbReference type="EMBL" id="KGP73549.1"/>
    </source>
</evidence>
<dbReference type="InterPro" id="IPR050922">
    <property type="entry name" value="LytR/CpsA/Psr_CW_biosynth"/>
</dbReference>
<evidence type="ECO:0000313" key="9">
    <source>
        <dbReference type="Proteomes" id="UP000030147"/>
    </source>
</evidence>
<dbReference type="InterPro" id="IPR004474">
    <property type="entry name" value="LytR_CpsA_psr"/>
</dbReference>
<dbReference type="PANTHER" id="PTHR33392:SF3">
    <property type="entry name" value="POLYISOPRENYL-TEICHOIC ACID--PEPTIDOGLYCAN TEICHOIC ACID TRANSFERASE TAGT"/>
    <property type="match status" value="1"/>
</dbReference>
<name>A0A0A2TDB0_9BACI</name>
<keyword evidence="2" id="KW-0812">Transmembrane</keyword>
<feature type="region of interest" description="Disordered" evidence="5">
    <location>
        <begin position="324"/>
        <end position="354"/>
    </location>
</feature>
<accession>A0A0A2TDB0</accession>
<dbReference type="Proteomes" id="UP000030147">
    <property type="component" value="Unassembled WGS sequence"/>
</dbReference>
<gene>
    <name evidence="8" type="ORF">N782_03730</name>
</gene>
<evidence type="ECO:0000256" key="5">
    <source>
        <dbReference type="SAM" id="MobiDB-lite"/>
    </source>
</evidence>
<feature type="chain" id="PRO_5001994024" evidence="6">
    <location>
        <begin position="33"/>
        <end position="354"/>
    </location>
</feature>
<dbReference type="NCBIfam" id="TIGR00350">
    <property type="entry name" value="lytR_cpsA_psr"/>
    <property type="match status" value="1"/>
</dbReference>
<sequence length="354" mass="40341">MKENRKMTRRKTSKRKLILWFLLIFFLGTAGAATGYGAYLTKKAEKVTQDAQKELDRGQKSKKRKKVVDPNYDNISILFLGVDNSEKRNKENPLSDALVLATLNEEEKSMKLVSIPRDSYVYLPTEGYKDKITHAHAFGGVDASIAAVENMFNVPVDYYVRLNFNAFIETVNSLNGISAEVPFDLKEQNSNDVDNAIELEKGYQKLNGEEALALARTRKYDSDLERGQRQMELMKAIFNKASNPSSINKYGSVIDSIGSNMKTNMDFDEMMSLKEYVINRNNITFDTMQLEGEGQFLDDGLYYYMLEDDSLRNIRTSLQTHLDLYQSPGQNDDNSDDVSNYADDDENQTQEDPM</sequence>
<dbReference type="AlphaFoldDB" id="A0A0A2TDB0"/>
<organism evidence="8 9">
    <name type="scientific">Pontibacillus yanchengensis Y32</name>
    <dbReference type="NCBI Taxonomy" id="1385514"/>
    <lineage>
        <taxon>Bacteria</taxon>
        <taxon>Bacillati</taxon>
        <taxon>Bacillota</taxon>
        <taxon>Bacilli</taxon>
        <taxon>Bacillales</taxon>
        <taxon>Bacillaceae</taxon>
        <taxon>Pontibacillus</taxon>
    </lineage>
</organism>
<keyword evidence="3" id="KW-0735">Signal-anchor</keyword>
<feature type="domain" description="Cell envelope-related transcriptional attenuator" evidence="7">
    <location>
        <begin position="95"/>
        <end position="242"/>
    </location>
</feature>
<comment type="similarity">
    <text evidence="1">Belongs to the LytR/CpsA/Psr (LCP) family.</text>
</comment>
<evidence type="ECO:0000256" key="4">
    <source>
        <dbReference type="ARBA" id="ARBA00022989"/>
    </source>
</evidence>
<reference evidence="8 9" key="1">
    <citation type="journal article" date="2015" name="Stand. Genomic Sci.">
        <title>High quality draft genome sequence of the moderately halophilic bacterium Pontibacillus yanchengensis Y32(T) and comparison among Pontibacillus genomes.</title>
        <authorList>
            <person name="Huang J."/>
            <person name="Qiao Z.X."/>
            <person name="Tang J.W."/>
            <person name="Wang G."/>
        </authorList>
    </citation>
    <scope>NUCLEOTIDE SEQUENCE [LARGE SCALE GENOMIC DNA]</scope>
    <source>
        <strain evidence="8 9">Y32</strain>
    </source>
</reference>
<keyword evidence="4" id="KW-0472">Membrane</keyword>
<keyword evidence="4" id="KW-1133">Transmembrane helix</keyword>
<feature type="signal peptide" evidence="6">
    <location>
        <begin position="1"/>
        <end position="32"/>
    </location>
</feature>
<dbReference type="eggNOG" id="COG1316">
    <property type="taxonomic scope" value="Bacteria"/>
</dbReference>
<protein>
    <submittedName>
        <fullName evidence="8">Transcriptional regulator</fullName>
    </submittedName>
</protein>
<dbReference type="EMBL" id="AVBF01000011">
    <property type="protein sequence ID" value="KGP73549.1"/>
    <property type="molecule type" value="Genomic_DNA"/>
</dbReference>
<dbReference type="STRING" id="1385514.N782_03730"/>
<feature type="compositionally biased region" description="Acidic residues" evidence="5">
    <location>
        <begin position="342"/>
        <end position="354"/>
    </location>
</feature>
<comment type="caution">
    <text evidence="8">The sequence shown here is derived from an EMBL/GenBank/DDBJ whole genome shotgun (WGS) entry which is preliminary data.</text>
</comment>
<evidence type="ECO:0000256" key="1">
    <source>
        <dbReference type="ARBA" id="ARBA00006068"/>
    </source>
</evidence>
<keyword evidence="6" id="KW-0732">Signal</keyword>
<dbReference type="GO" id="GO:0071555">
    <property type="term" value="P:cell wall organization"/>
    <property type="evidence" value="ECO:0007669"/>
    <property type="project" value="UniProtKB-KW"/>
</dbReference>
<dbReference type="PANTHER" id="PTHR33392">
    <property type="entry name" value="POLYISOPRENYL-TEICHOIC ACID--PEPTIDOGLYCAN TEICHOIC ACID TRANSFERASE TAGU"/>
    <property type="match status" value="1"/>
</dbReference>
<evidence type="ECO:0000256" key="6">
    <source>
        <dbReference type="SAM" id="SignalP"/>
    </source>
</evidence>